<keyword evidence="2" id="KW-1185">Reference proteome</keyword>
<protein>
    <submittedName>
        <fullName evidence="1">Uncharacterized protein</fullName>
    </submittedName>
</protein>
<dbReference type="KEGG" id="vg:80019458"/>
<evidence type="ECO:0000313" key="1">
    <source>
        <dbReference type="EMBL" id="QDF19800.1"/>
    </source>
</evidence>
<accession>A0A4Y6EM72</accession>
<dbReference type="GeneID" id="80019458"/>
<sequence length="82" mass="8819">MNATDDGLEPLGEAPEVPAATVQLAERQTAGITAVRVLHRPTRYEYRGAPQYDCCHACSLMAAPRYVGYPCPTIRAIDEAGA</sequence>
<proteinExistence type="predicted"/>
<dbReference type="EMBL" id="MK977707">
    <property type="protein sequence ID" value="QDF19800.1"/>
    <property type="molecule type" value="Genomic_DNA"/>
</dbReference>
<reference evidence="1 2" key="1">
    <citation type="submission" date="2019-05" db="EMBL/GenBank/DDBJ databases">
        <authorList>
            <person name="Kim R."/>
            <person name="Haleblian K.L."/>
            <person name="Torres C.-L.T."/>
            <person name="Chong M.Y."/>
            <person name="Duong K."/>
            <person name="Lee C."/>
            <person name="Lai L.T."/>
            <person name="Ballew A.S."/>
            <person name="Ly A.M."/>
            <person name="Wu S."/>
            <person name="Ngo R.T."/>
            <person name="Freise A.C."/>
            <person name="Reddi K."/>
            <person name="Moberg-Parker J."/>
            <person name="Garlena R.A."/>
            <person name="Russell D.A."/>
            <person name="Pope W.H."/>
            <person name="Jacobs-Sera D."/>
            <person name="Hatfull G.F."/>
        </authorList>
    </citation>
    <scope>NUCLEOTIDE SEQUENCE [LARGE SCALE GENOMIC DNA]</scope>
</reference>
<dbReference type="RefSeq" id="YP_010754857.1">
    <property type="nucleotide sequence ID" value="NC_073464.1"/>
</dbReference>
<evidence type="ECO:0000313" key="2">
    <source>
        <dbReference type="Proteomes" id="UP000318419"/>
    </source>
</evidence>
<organism evidence="1 2">
    <name type="scientific">Mycobacterium phage LilSpotty</name>
    <dbReference type="NCBI Taxonomy" id="2588512"/>
    <lineage>
        <taxon>Viruses</taxon>
        <taxon>Duplodnaviria</taxon>
        <taxon>Heunggongvirae</taxon>
        <taxon>Uroviricota</taxon>
        <taxon>Caudoviricetes</taxon>
        <taxon>Lilspottyvirus</taxon>
        <taxon>Lilspottyvirus lilspotty</taxon>
    </lineage>
</organism>
<gene>
    <name evidence="1" type="primary">68</name>
    <name evidence="1" type="ORF">SEA_LILSPOTTY_68</name>
</gene>
<name>A0A4Y6EM72_9CAUD</name>
<dbReference type="Proteomes" id="UP000318419">
    <property type="component" value="Genome"/>
</dbReference>